<gene>
    <name evidence="2" type="ORF">BC793_106208</name>
</gene>
<evidence type="ECO:0000313" key="3">
    <source>
        <dbReference type="Proteomes" id="UP000245697"/>
    </source>
</evidence>
<organism evidence="2 3">
    <name type="scientific">Actinoplanes xinjiangensis</name>
    <dbReference type="NCBI Taxonomy" id="512350"/>
    <lineage>
        <taxon>Bacteria</taxon>
        <taxon>Bacillati</taxon>
        <taxon>Actinomycetota</taxon>
        <taxon>Actinomycetes</taxon>
        <taxon>Micromonosporales</taxon>
        <taxon>Micromonosporaceae</taxon>
        <taxon>Actinoplanes</taxon>
    </lineage>
</organism>
<proteinExistence type="predicted"/>
<dbReference type="Pfam" id="PF13649">
    <property type="entry name" value="Methyltransf_25"/>
    <property type="match status" value="1"/>
</dbReference>
<dbReference type="AlphaFoldDB" id="A0A316FGY5"/>
<dbReference type="Gene3D" id="3.40.50.150">
    <property type="entry name" value="Vaccinia Virus protein VP39"/>
    <property type="match status" value="1"/>
</dbReference>
<dbReference type="EMBL" id="QGGR01000006">
    <property type="protein sequence ID" value="PWK48178.1"/>
    <property type="molecule type" value="Genomic_DNA"/>
</dbReference>
<dbReference type="SUPFAM" id="SSF53335">
    <property type="entry name" value="S-adenosyl-L-methionine-dependent methyltransferases"/>
    <property type="match status" value="1"/>
</dbReference>
<protein>
    <submittedName>
        <fullName evidence="2">Methyltransferase family protein</fullName>
    </submittedName>
</protein>
<keyword evidence="2" id="KW-0808">Transferase</keyword>
<reference evidence="2 3" key="1">
    <citation type="submission" date="2018-05" db="EMBL/GenBank/DDBJ databases">
        <title>Genomic Encyclopedia of Archaeal and Bacterial Type Strains, Phase II (KMG-II): from individual species to whole genera.</title>
        <authorList>
            <person name="Goeker M."/>
        </authorList>
    </citation>
    <scope>NUCLEOTIDE SEQUENCE [LARGE SCALE GENOMIC DNA]</scope>
    <source>
        <strain evidence="2 3">DSM 45184</strain>
    </source>
</reference>
<dbReference type="CDD" id="cd02440">
    <property type="entry name" value="AdoMet_MTases"/>
    <property type="match status" value="1"/>
</dbReference>
<evidence type="ECO:0000259" key="1">
    <source>
        <dbReference type="Pfam" id="PF13649"/>
    </source>
</evidence>
<name>A0A316FGY5_9ACTN</name>
<keyword evidence="3" id="KW-1185">Reference proteome</keyword>
<dbReference type="GO" id="GO:0008168">
    <property type="term" value="F:methyltransferase activity"/>
    <property type="evidence" value="ECO:0007669"/>
    <property type="project" value="UniProtKB-KW"/>
</dbReference>
<sequence>MTDRYLKAFDTAAADFERLGEHLWKPIGQATVDRTAPAPGDRVLDACCGNGASAVPAALRVGDQGRVDAVDRSAALIADLRSRTTGLVPLHARAADVTSWPDSGYDVVQAVLGIFFFPDMAAGTEHLVSRARPGGRVGFTIWRRGAMVAPGTHLRQAVSQVTGRPAEPRPTGPVEAVNVAADYRAWLTDRGLTDVTVTTHELHLPLTPDLAWLVVTGSGFVTVLDGLDETRIAEVREVYLDSLSRAGVTELDATTLIGIGYSQGSNALVM</sequence>
<dbReference type="InterPro" id="IPR041698">
    <property type="entry name" value="Methyltransf_25"/>
</dbReference>
<dbReference type="RefSeq" id="WP_109593236.1">
    <property type="nucleotide sequence ID" value="NZ_BONA01000039.1"/>
</dbReference>
<accession>A0A316FGY5</accession>
<evidence type="ECO:0000313" key="2">
    <source>
        <dbReference type="EMBL" id="PWK48178.1"/>
    </source>
</evidence>
<dbReference type="GO" id="GO:0032259">
    <property type="term" value="P:methylation"/>
    <property type="evidence" value="ECO:0007669"/>
    <property type="project" value="UniProtKB-KW"/>
</dbReference>
<comment type="caution">
    <text evidence="2">The sequence shown here is derived from an EMBL/GenBank/DDBJ whole genome shotgun (WGS) entry which is preliminary data.</text>
</comment>
<dbReference type="OrthoDB" id="9777638at2"/>
<dbReference type="InterPro" id="IPR029063">
    <property type="entry name" value="SAM-dependent_MTases_sf"/>
</dbReference>
<dbReference type="Proteomes" id="UP000245697">
    <property type="component" value="Unassembled WGS sequence"/>
</dbReference>
<feature type="domain" description="Methyltransferase" evidence="1">
    <location>
        <begin position="43"/>
        <end position="135"/>
    </location>
</feature>
<keyword evidence="2" id="KW-0489">Methyltransferase</keyword>